<evidence type="ECO:0000313" key="11">
    <source>
        <dbReference type="Proteomes" id="UP000602381"/>
    </source>
</evidence>
<evidence type="ECO:0000313" key="10">
    <source>
        <dbReference type="EMBL" id="GGO05720.1"/>
    </source>
</evidence>
<dbReference type="EMBL" id="BMOV01000001">
    <property type="protein sequence ID" value="GGO05720.1"/>
    <property type="molecule type" value="Genomic_DNA"/>
</dbReference>
<keyword evidence="4 6" id="KW-0067">ATP-binding</keyword>
<dbReference type="Pfam" id="PF00271">
    <property type="entry name" value="Helicase_C"/>
    <property type="match status" value="1"/>
</dbReference>
<dbReference type="PROSITE" id="PS51192">
    <property type="entry name" value="HELICASE_ATP_BIND_1"/>
    <property type="match status" value="1"/>
</dbReference>
<comment type="caution">
    <text evidence="10">The sequence shown here is derived from an EMBL/GenBank/DDBJ whole genome shotgun (WGS) entry which is preliminary data.</text>
</comment>
<proteinExistence type="inferred from homology"/>
<dbReference type="InterPro" id="IPR050079">
    <property type="entry name" value="DEAD_box_RNA_helicase"/>
</dbReference>
<evidence type="ECO:0000256" key="4">
    <source>
        <dbReference type="ARBA" id="ARBA00022840"/>
    </source>
</evidence>
<keyword evidence="2 6" id="KW-0378">Hydrolase</keyword>
<evidence type="ECO:0000256" key="6">
    <source>
        <dbReference type="RuleBase" id="RU000492"/>
    </source>
</evidence>
<protein>
    <submittedName>
        <fullName evidence="10">DEAD/DEAH box helicase</fullName>
    </submittedName>
</protein>
<dbReference type="Proteomes" id="UP000602381">
    <property type="component" value="Unassembled WGS sequence"/>
</dbReference>
<sequence length="594" mass="65249">MTLPDTIAPALQSALEKRGYSSLTPVQDLVLSHGQSNTDLLVSAQTGSGKTVAFGLAIAPTLMMDADRFEPRAEAPLALVVAPTRELAQQVCRELEWLYALAGAKTLSCVGGMDMRTERRGLDMGPHIVVGTPGRLRDHIERGFLDLSHIKAVVLDEADEMLDMGFRDDLEFILDAAPKSRRTLLFSATVPKPIAALAKRYQRDAVRLATSEEKKQHVDISYYAHPVAPNDRENAIINLLRFHDAPSSLIFCSTRAEVNHLSSRLTNRGLSVVTLSGELSQRERSHALQAMRDGRARLCIATDVAARGIDLPSLDLVIHADLPKAADTFLHRSGRTGRAGRKGACALIVPYNRRRSAERLLGNARVDAKWGPPPSANDIISRDYERILSDESLQSPPSDKELAMVQDLLDQHGPEKVAAAYLRVQKAKYPAPEELLGTGPEPDRDRERAPRRADHSNFQTGAWFRLSAGKKHNADPRWLLPLICRSGHVTKGDIGAIKIFERESRFEVSMEAADRFREAVARGIGEKNITITEIDRPLKDDVGESRKPRKSGKPPFKAAGARKQGGKRPAVAARKALGKGKTRGKNKKPGVDAR</sequence>
<keyword evidence="11" id="KW-1185">Reference proteome</keyword>
<dbReference type="RefSeq" id="WP_150006097.1">
    <property type="nucleotide sequence ID" value="NZ_BMOV01000001.1"/>
</dbReference>
<feature type="compositionally biased region" description="Basic and acidic residues" evidence="7">
    <location>
        <begin position="441"/>
        <end position="455"/>
    </location>
</feature>
<feature type="compositionally biased region" description="Basic and acidic residues" evidence="7">
    <location>
        <begin position="537"/>
        <end position="546"/>
    </location>
</feature>
<dbReference type="Gene3D" id="3.30.70.330">
    <property type="match status" value="1"/>
</dbReference>
<dbReference type="InterPro" id="IPR044742">
    <property type="entry name" value="DEAD/DEAH_RhlB"/>
</dbReference>
<evidence type="ECO:0000256" key="2">
    <source>
        <dbReference type="ARBA" id="ARBA00022801"/>
    </source>
</evidence>
<evidence type="ECO:0000256" key="3">
    <source>
        <dbReference type="ARBA" id="ARBA00022806"/>
    </source>
</evidence>
<reference evidence="11" key="1">
    <citation type="journal article" date="2019" name="Int. J. Syst. Evol. Microbiol.">
        <title>The Global Catalogue of Microorganisms (GCM) 10K type strain sequencing project: providing services to taxonomists for standard genome sequencing and annotation.</title>
        <authorList>
            <consortium name="The Broad Institute Genomics Platform"/>
            <consortium name="The Broad Institute Genome Sequencing Center for Infectious Disease"/>
            <person name="Wu L."/>
            <person name="Ma J."/>
        </authorList>
    </citation>
    <scope>NUCLEOTIDE SEQUENCE [LARGE SCALE GENOMIC DNA]</scope>
    <source>
        <strain evidence="11">JCM 17843</strain>
    </source>
</reference>
<keyword evidence="1 6" id="KW-0547">Nucleotide-binding</keyword>
<keyword evidence="3 6" id="KW-0347">Helicase</keyword>
<organism evidence="10 11">
    <name type="scientific">Iodidimonas muriae</name>
    <dbReference type="NCBI Taxonomy" id="261467"/>
    <lineage>
        <taxon>Bacteria</taxon>
        <taxon>Pseudomonadati</taxon>
        <taxon>Pseudomonadota</taxon>
        <taxon>Alphaproteobacteria</taxon>
        <taxon>Iodidimonadales</taxon>
        <taxon>Iodidimonadaceae</taxon>
        <taxon>Iodidimonas</taxon>
    </lineage>
</organism>
<dbReference type="InterPro" id="IPR014001">
    <property type="entry name" value="Helicase_ATP-bd"/>
</dbReference>
<dbReference type="PROSITE" id="PS00039">
    <property type="entry name" value="DEAD_ATP_HELICASE"/>
    <property type="match status" value="1"/>
</dbReference>
<dbReference type="CDD" id="cd12252">
    <property type="entry name" value="RRM_DbpA"/>
    <property type="match status" value="1"/>
</dbReference>
<evidence type="ECO:0000256" key="1">
    <source>
        <dbReference type="ARBA" id="ARBA00022741"/>
    </source>
</evidence>
<dbReference type="PANTHER" id="PTHR47959">
    <property type="entry name" value="ATP-DEPENDENT RNA HELICASE RHLE-RELATED"/>
    <property type="match status" value="1"/>
</dbReference>
<evidence type="ECO:0000259" key="8">
    <source>
        <dbReference type="PROSITE" id="PS51192"/>
    </source>
</evidence>
<feature type="domain" description="Helicase ATP-binding" evidence="8">
    <location>
        <begin position="31"/>
        <end position="208"/>
    </location>
</feature>
<dbReference type="InterPro" id="IPR012677">
    <property type="entry name" value="Nucleotide-bd_a/b_plait_sf"/>
</dbReference>
<dbReference type="InterPro" id="IPR005580">
    <property type="entry name" value="DbpA/CsdA_RNA-bd_dom"/>
</dbReference>
<feature type="compositionally biased region" description="Basic residues" evidence="7">
    <location>
        <begin position="576"/>
        <end position="588"/>
    </location>
</feature>
<dbReference type="GO" id="GO:0004386">
    <property type="term" value="F:helicase activity"/>
    <property type="evidence" value="ECO:0007669"/>
    <property type="project" value="UniProtKB-KW"/>
</dbReference>
<evidence type="ECO:0000256" key="7">
    <source>
        <dbReference type="SAM" id="MobiDB-lite"/>
    </source>
</evidence>
<dbReference type="PANTHER" id="PTHR47959:SF1">
    <property type="entry name" value="ATP-DEPENDENT RNA HELICASE DBPA"/>
    <property type="match status" value="1"/>
</dbReference>
<dbReference type="SUPFAM" id="SSF52540">
    <property type="entry name" value="P-loop containing nucleoside triphosphate hydrolases"/>
    <property type="match status" value="1"/>
</dbReference>
<dbReference type="SMART" id="SM00490">
    <property type="entry name" value="HELICc"/>
    <property type="match status" value="1"/>
</dbReference>
<gene>
    <name evidence="10" type="ORF">GCM10007972_03370</name>
</gene>
<comment type="similarity">
    <text evidence="5 6">Belongs to the DEAD box helicase family.</text>
</comment>
<dbReference type="PROSITE" id="PS51194">
    <property type="entry name" value="HELICASE_CTER"/>
    <property type="match status" value="1"/>
</dbReference>
<dbReference type="Pfam" id="PF03880">
    <property type="entry name" value="DbpA"/>
    <property type="match status" value="1"/>
</dbReference>
<accession>A0ABQ2L9E1</accession>
<dbReference type="InterPro" id="IPR000629">
    <property type="entry name" value="RNA-helicase_DEAD-box_CS"/>
</dbReference>
<dbReference type="InterPro" id="IPR001650">
    <property type="entry name" value="Helicase_C-like"/>
</dbReference>
<feature type="domain" description="Helicase C-terminal" evidence="9">
    <location>
        <begin position="231"/>
        <end position="380"/>
    </location>
</feature>
<dbReference type="Pfam" id="PF00270">
    <property type="entry name" value="DEAD"/>
    <property type="match status" value="1"/>
</dbReference>
<feature type="region of interest" description="Disordered" evidence="7">
    <location>
        <begin position="537"/>
        <end position="594"/>
    </location>
</feature>
<dbReference type="CDD" id="cd00268">
    <property type="entry name" value="DEADc"/>
    <property type="match status" value="1"/>
</dbReference>
<evidence type="ECO:0000256" key="5">
    <source>
        <dbReference type="ARBA" id="ARBA00038437"/>
    </source>
</evidence>
<dbReference type="SMART" id="SM00487">
    <property type="entry name" value="DEXDc"/>
    <property type="match status" value="1"/>
</dbReference>
<dbReference type="InterPro" id="IPR011545">
    <property type="entry name" value="DEAD/DEAH_box_helicase_dom"/>
</dbReference>
<dbReference type="Gene3D" id="3.40.50.300">
    <property type="entry name" value="P-loop containing nucleotide triphosphate hydrolases"/>
    <property type="match status" value="2"/>
</dbReference>
<evidence type="ECO:0000259" key="9">
    <source>
        <dbReference type="PROSITE" id="PS51194"/>
    </source>
</evidence>
<name>A0ABQ2L9E1_9PROT</name>
<dbReference type="CDD" id="cd18787">
    <property type="entry name" value="SF2_C_DEAD"/>
    <property type="match status" value="1"/>
</dbReference>
<feature type="region of interest" description="Disordered" evidence="7">
    <location>
        <begin position="431"/>
        <end position="455"/>
    </location>
</feature>
<dbReference type="InterPro" id="IPR027417">
    <property type="entry name" value="P-loop_NTPase"/>
</dbReference>